<dbReference type="AlphaFoldDB" id="A0A5J9V799"/>
<dbReference type="InterPro" id="IPR029058">
    <property type="entry name" value="AB_hydrolase_fold"/>
</dbReference>
<comment type="caution">
    <text evidence="2">The sequence shown here is derived from an EMBL/GenBank/DDBJ whole genome shotgun (WGS) entry which is preliminary data.</text>
</comment>
<name>A0A5J9V799_9POAL</name>
<proteinExistence type="predicted"/>
<gene>
    <name evidence="2" type="ORF">EJB05_22983</name>
</gene>
<accession>A0A5J9V799</accession>
<keyword evidence="1" id="KW-0732">Signal</keyword>
<dbReference type="InterPro" id="IPR003386">
    <property type="entry name" value="LACT/PDAT_acylTrfase"/>
</dbReference>
<evidence type="ECO:0000256" key="1">
    <source>
        <dbReference type="SAM" id="SignalP"/>
    </source>
</evidence>
<sequence>MMAHGAMTTKVHVLVPFLLPGLFFVSSLAHDAGLHPAVLLPGFTCSQLEARLTDEYQPPPGCGALKGGGWFRLWENYTAEKQDPALVACYADQLRLVYDPVAGDYRNAPGVQTRVVGFGTTRSFGTDDPAKKNICMKRLVQALEAVGYKDGVNLFGAPYDLRYAAGSAVFSRFVSRLKRLVERASMANGNKPVILVSHSFGGEKSLDFLNSTTLPWRRRYIKHFVMISTGAGGAVTSLRNIGGSSSPGNVLSYANTSRSFATLFYSLPSPRVFGHAPLVVTRTRNYSAYDMPELLAAEGFSGDEVARYVTVNLTAPGVPMTCINGVGVPTVEKLVYWDGDFGAAPRVVYGDGDGAINLASFLALDTVIGADQSQDYFKSILIHNATHAGILSDNFALHRVLNEILRAGRASNYLHVASA</sequence>
<dbReference type="Gramene" id="TVU31301">
    <property type="protein sequence ID" value="TVU31301"/>
    <property type="gene ID" value="EJB05_22983"/>
</dbReference>
<dbReference type="Gene3D" id="3.40.50.1820">
    <property type="entry name" value="alpha/beta hydrolase"/>
    <property type="match status" value="1"/>
</dbReference>
<evidence type="ECO:0000313" key="3">
    <source>
        <dbReference type="Proteomes" id="UP000324897"/>
    </source>
</evidence>
<dbReference type="GO" id="GO:0006629">
    <property type="term" value="P:lipid metabolic process"/>
    <property type="evidence" value="ECO:0007669"/>
    <property type="project" value="InterPro"/>
</dbReference>
<feature type="signal peptide" evidence="1">
    <location>
        <begin position="1"/>
        <end position="29"/>
    </location>
</feature>
<feature type="non-terminal residue" evidence="2">
    <location>
        <position position="1"/>
    </location>
</feature>
<keyword evidence="3" id="KW-1185">Reference proteome</keyword>
<dbReference type="Pfam" id="PF02450">
    <property type="entry name" value="LCAT"/>
    <property type="match status" value="1"/>
</dbReference>
<dbReference type="EMBL" id="RWGY01000011">
    <property type="protein sequence ID" value="TVU31301.1"/>
    <property type="molecule type" value="Genomic_DNA"/>
</dbReference>
<protein>
    <recommendedName>
        <fullName evidence="4">Lecithin-cholesterol acyltransferase</fullName>
    </recommendedName>
</protein>
<organism evidence="2 3">
    <name type="scientific">Eragrostis curvula</name>
    <name type="common">weeping love grass</name>
    <dbReference type="NCBI Taxonomy" id="38414"/>
    <lineage>
        <taxon>Eukaryota</taxon>
        <taxon>Viridiplantae</taxon>
        <taxon>Streptophyta</taxon>
        <taxon>Embryophyta</taxon>
        <taxon>Tracheophyta</taxon>
        <taxon>Spermatophyta</taxon>
        <taxon>Magnoliopsida</taxon>
        <taxon>Liliopsida</taxon>
        <taxon>Poales</taxon>
        <taxon>Poaceae</taxon>
        <taxon>PACMAD clade</taxon>
        <taxon>Chloridoideae</taxon>
        <taxon>Eragrostideae</taxon>
        <taxon>Eragrostidinae</taxon>
        <taxon>Eragrostis</taxon>
    </lineage>
</organism>
<dbReference type="OrthoDB" id="190846at2759"/>
<dbReference type="PANTHER" id="PTHR11440">
    <property type="entry name" value="LECITHIN-CHOLESTEROL ACYLTRANSFERASE-RELATED"/>
    <property type="match status" value="1"/>
</dbReference>
<evidence type="ECO:0008006" key="4">
    <source>
        <dbReference type="Google" id="ProtNLM"/>
    </source>
</evidence>
<feature type="chain" id="PRO_5023874485" description="Lecithin-cholesterol acyltransferase" evidence="1">
    <location>
        <begin position="30"/>
        <end position="419"/>
    </location>
</feature>
<dbReference type="Proteomes" id="UP000324897">
    <property type="component" value="Chromosome 1"/>
</dbReference>
<reference evidence="2 3" key="1">
    <citation type="journal article" date="2019" name="Sci. Rep.">
        <title>A high-quality genome of Eragrostis curvula grass provides insights into Poaceae evolution and supports new strategies to enhance forage quality.</title>
        <authorList>
            <person name="Carballo J."/>
            <person name="Santos B.A.C.M."/>
            <person name="Zappacosta D."/>
            <person name="Garbus I."/>
            <person name="Selva J.P."/>
            <person name="Gallo C.A."/>
            <person name="Diaz A."/>
            <person name="Albertini E."/>
            <person name="Caccamo M."/>
            <person name="Echenique V."/>
        </authorList>
    </citation>
    <scope>NUCLEOTIDE SEQUENCE [LARGE SCALE GENOMIC DNA]</scope>
    <source>
        <strain evidence="3">cv. Victoria</strain>
        <tissue evidence="2">Leaf</tissue>
    </source>
</reference>
<dbReference type="GO" id="GO:0008374">
    <property type="term" value="F:O-acyltransferase activity"/>
    <property type="evidence" value="ECO:0007669"/>
    <property type="project" value="InterPro"/>
</dbReference>
<dbReference type="SUPFAM" id="SSF53474">
    <property type="entry name" value="alpha/beta-Hydrolases"/>
    <property type="match status" value="1"/>
</dbReference>
<evidence type="ECO:0000313" key="2">
    <source>
        <dbReference type="EMBL" id="TVU31301.1"/>
    </source>
</evidence>